<reference evidence="1 2" key="1">
    <citation type="journal article" date="2023" name="bioRxiv">
        <title>Genome report: Whole genome sequence and annotation of Penstemon davidsonii.</title>
        <authorList>
            <person name="Ostevik K.L."/>
            <person name="Alabady M."/>
            <person name="Zhang M."/>
            <person name="Rausher M.D."/>
        </authorList>
    </citation>
    <scope>NUCLEOTIDE SEQUENCE [LARGE SCALE GENOMIC DNA]</scope>
    <source>
        <strain evidence="1">DNT005</strain>
        <tissue evidence="1">Whole leaf</tissue>
    </source>
</reference>
<sequence length="117" mass="13331">MINSFFLLKFSGDADGRVPVIGSRYCIASQDSMYFLVPQTTSIRSGKITRLDRLRAWNELQTAGKEKKTRPFYRAVNKHGFMYAGHWHFYPVTFRAGTFGATTSRSVAILVPIETQF</sequence>
<proteinExistence type="predicted"/>
<evidence type="ECO:0000313" key="2">
    <source>
        <dbReference type="Proteomes" id="UP001291926"/>
    </source>
</evidence>
<comment type="caution">
    <text evidence="1">The sequence shown here is derived from an EMBL/GenBank/DDBJ whole genome shotgun (WGS) entry which is preliminary data.</text>
</comment>
<organism evidence="1 2">
    <name type="scientific">Penstemon davidsonii</name>
    <dbReference type="NCBI Taxonomy" id="160366"/>
    <lineage>
        <taxon>Eukaryota</taxon>
        <taxon>Viridiplantae</taxon>
        <taxon>Streptophyta</taxon>
        <taxon>Embryophyta</taxon>
        <taxon>Tracheophyta</taxon>
        <taxon>Spermatophyta</taxon>
        <taxon>Magnoliopsida</taxon>
        <taxon>eudicotyledons</taxon>
        <taxon>Gunneridae</taxon>
        <taxon>Pentapetalae</taxon>
        <taxon>asterids</taxon>
        <taxon>lamiids</taxon>
        <taxon>Lamiales</taxon>
        <taxon>Plantaginaceae</taxon>
        <taxon>Cheloneae</taxon>
        <taxon>Penstemon</taxon>
    </lineage>
</organism>
<dbReference type="EMBL" id="JAYDYQ010002534">
    <property type="protein sequence ID" value="KAK4484285.1"/>
    <property type="molecule type" value="Genomic_DNA"/>
</dbReference>
<evidence type="ECO:0000313" key="1">
    <source>
        <dbReference type="EMBL" id="KAK4484285.1"/>
    </source>
</evidence>
<dbReference type="Proteomes" id="UP001291926">
    <property type="component" value="Unassembled WGS sequence"/>
</dbReference>
<keyword evidence="2" id="KW-1185">Reference proteome</keyword>
<accession>A0ABR0D5J7</accession>
<protein>
    <submittedName>
        <fullName evidence="1">Uncharacterized protein</fullName>
    </submittedName>
</protein>
<name>A0ABR0D5J7_9LAMI</name>
<gene>
    <name evidence="1" type="ORF">RD792_011513</name>
</gene>